<evidence type="ECO:0000259" key="2">
    <source>
        <dbReference type="Pfam" id="PF08327"/>
    </source>
</evidence>
<evidence type="ECO:0000313" key="4">
    <source>
        <dbReference type="Proteomes" id="UP001519287"/>
    </source>
</evidence>
<dbReference type="RefSeq" id="WP_209979334.1">
    <property type="nucleotide sequence ID" value="NZ_JAGGLB010000054.1"/>
</dbReference>
<sequence length="184" mass="20897">MKHGLKGEVMINVDQKNNVFKALADPSRRLLLDLLYEAAQIWIRTSPERLWRALTDPEMTRKFLYQSRVVSDWKLGNDVTFVDDEGCITAVGKLVALDPPKRLSYTWKLLSVPETAVDEPSRITYEIIESADMPDVCSLTVTHDQFEHAPHTFHFVGNGWPAVLSNLKTLLETGTPLIEYAIEN</sequence>
<dbReference type="InterPro" id="IPR013538">
    <property type="entry name" value="ASHA1/2-like_C"/>
</dbReference>
<feature type="domain" description="Activator of Hsp90 ATPase homologue 1/2-like C-terminal" evidence="2">
    <location>
        <begin position="45"/>
        <end position="172"/>
    </location>
</feature>
<dbReference type="CDD" id="cd08893">
    <property type="entry name" value="SRPBCC_CalC_Aha1-like_GntR-HTH"/>
    <property type="match status" value="1"/>
</dbReference>
<comment type="similarity">
    <text evidence="1">Belongs to the AHA1 family.</text>
</comment>
<keyword evidence="4" id="KW-1185">Reference proteome</keyword>
<reference evidence="3 4" key="1">
    <citation type="submission" date="2021-03" db="EMBL/GenBank/DDBJ databases">
        <title>Genomic Encyclopedia of Type Strains, Phase IV (KMG-IV): sequencing the most valuable type-strain genomes for metagenomic binning, comparative biology and taxonomic classification.</title>
        <authorList>
            <person name="Goeker M."/>
        </authorList>
    </citation>
    <scope>NUCLEOTIDE SEQUENCE [LARGE SCALE GENOMIC DNA]</scope>
    <source>
        <strain evidence="3 4">DSM 26048</strain>
    </source>
</reference>
<proteinExistence type="inferred from homology"/>
<accession>A0ABS4J9Y5</accession>
<evidence type="ECO:0000256" key="1">
    <source>
        <dbReference type="ARBA" id="ARBA00006817"/>
    </source>
</evidence>
<evidence type="ECO:0000313" key="3">
    <source>
        <dbReference type="EMBL" id="MBP1996669.1"/>
    </source>
</evidence>
<name>A0ABS4J9Y5_9BACL</name>
<organism evidence="3 4">
    <name type="scientific">Paenibacillus eucommiae</name>
    <dbReference type="NCBI Taxonomy" id="1355755"/>
    <lineage>
        <taxon>Bacteria</taxon>
        <taxon>Bacillati</taxon>
        <taxon>Bacillota</taxon>
        <taxon>Bacilli</taxon>
        <taxon>Bacillales</taxon>
        <taxon>Paenibacillaceae</taxon>
        <taxon>Paenibacillus</taxon>
    </lineage>
</organism>
<gene>
    <name evidence="3" type="ORF">J2Z66_008317</name>
</gene>
<dbReference type="Pfam" id="PF08327">
    <property type="entry name" value="AHSA1"/>
    <property type="match status" value="1"/>
</dbReference>
<protein>
    <submittedName>
        <fullName evidence="3">Uncharacterized protein YndB with AHSA1/START domain</fullName>
    </submittedName>
</protein>
<dbReference type="Gene3D" id="3.30.530.20">
    <property type="match status" value="1"/>
</dbReference>
<dbReference type="SUPFAM" id="SSF55961">
    <property type="entry name" value="Bet v1-like"/>
    <property type="match status" value="1"/>
</dbReference>
<dbReference type="Proteomes" id="UP001519287">
    <property type="component" value="Unassembled WGS sequence"/>
</dbReference>
<dbReference type="EMBL" id="JAGGLB010000054">
    <property type="protein sequence ID" value="MBP1996669.1"/>
    <property type="molecule type" value="Genomic_DNA"/>
</dbReference>
<dbReference type="InterPro" id="IPR023393">
    <property type="entry name" value="START-like_dom_sf"/>
</dbReference>
<comment type="caution">
    <text evidence="3">The sequence shown here is derived from an EMBL/GenBank/DDBJ whole genome shotgun (WGS) entry which is preliminary data.</text>
</comment>